<dbReference type="Pfam" id="PF07254">
    <property type="entry name" value="Cpta_toxin"/>
    <property type="match status" value="1"/>
</dbReference>
<feature type="transmembrane region" description="Helical" evidence="1">
    <location>
        <begin position="6"/>
        <end position="27"/>
    </location>
</feature>
<keyword evidence="1" id="KW-1133">Transmembrane helix</keyword>
<dbReference type="EMBL" id="JH651384">
    <property type="protein sequence ID" value="EIJ33302.1"/>
    <property type="molecule type" value="Genomic_DNA"/>
</dbReference>
<evidence type="ECO:0000256" key="1">
    <source>
        <dbReference type="SAM" id="Phobius"/>
    </source>
</evidence>
<sequence>MVLMSGILLWGKLLLLLAIAISGWYFWRLHIARSFPHSVQDVTFYQADNCLLRTPDGSRFVRLDDSSFLHPWLCVLNLRSQAGKLYSMILLPDSVPQDVLRQLRVRVKFSTVDLPEK</sequence>
<evidence type="ECO:0000313" key="2">
    <source>
        <dbReference type="EMBL" id="EIJ33302.1"/>
    </source>
</evidence>
<gene>
    <name evidence="2" type="ORF">Thini_0665</name>
</gene>
<protein>
    <submittedName>
        <fullName evidence="2">Uncharacterized protein</fullName>
    </submittedName>
</protein>
<organism evidence="2 3">
    <name type="scientific">Thiothrix nivea (strain ATCC 35100 / DSM 5205 / JP2)</name>
    <dbReference type="NCBI Taxonomy" id="870187"/>
    <lineage>
        <taxon>Bacteria</taxon>
        <taxon>Pseudomonadati</taxon>
        <taxon>Pseudomonadota</taxon>
        <taxon>Gammaproteobacteria</taxon>
        <taxon>Thiotrichales</taxon>
        <taxon>Thiotrichaceae</taxon>
        <taxon>Thiothrix</taxon>
    </lineage>
</organism>
<proteinExistence type="predicted"/>
<dbReference type="AlphaFoldDB" id="A0A656HB35"/>
<keyword evidence="3" id="KW-1185">Reference proteome</keyword>
<dbReference type="Proteomes" id="UP000005317">
    <property type="component" value="Unassembled WGS sequence"/>
</dbReference>
<keyword evidence="1" id="KW-0472">Membrane</keyword>
<name>A0A656HB35_THINJ</name>
<keyword evidence="1" id="KW-0812">Transmembrane</keyword>
<evidence type="ECO:0000313" key="3">
    <source>
        <dbReference type="Proteomes" id="UP000005317"/>
    </source>
</evidence>
<reference evidence="3" key="1">
    <citation type="journal article" date="2011" name="Stand. Genomic Sci.">
        <title>Genome sequence of the filamentous, gliding Thiothrix nivea neotype strain (JP2(T)).</title>
        <authorList>
            <person name="Lapidus A."/>
            <person name="Nolan M."/>
            <person name="Lucas S."/>
            <person name="Glavina Del Rio T."/>
            <person name="Tice H."/>
            <person name="Cheng J.F."/>
            <person name="Tapia R."/>
            <person name="Han C."/>
            <person name="Goodwin L."/>
            <person name="Pitluck S."/>
            <person name="Liolios K."/>
            <person name="Pagani I."/>
            <person name="Ivanova N."/>
            <person name="Huntemann M."/>
            <person name="Mavromatis K."/>
            <person name="Mikhailova N."/>
            <person name="Pati A."/>
            <person name="Chen A."/>
            <person name="Palaniappan K."/>
            <person name="Land M."/>
            <person name="Brambilla E.M."/>
            <person name="Rohde M."/>
            <person name="Abt B."/>
            <person name="Verbarg S."/>
            <person name="Goker M."/>
            <person name="Bristow J."/>
            <person name="Eisen J.A."/>
            <person name="Markowitz V."/>
            <person name="Hugenholtz P."/>
            <person name="Kyrpides N.C."/>
            <person name="Klenk H.P."/>
            <person name="Woyke T."/>
        </authorList>
    </citation>
    <scope>NUCLEOTIDE SEQUENCE [LARGE SCALE GENOMIC DNA]</scope>
    <source>
        <strain evidence="3">ATCC 35100 / DSM 5205 / JP2</strain>
    </source>
</reference>
<dbReference type="InterPro" id="IPR009883">
    <property type="entry name" value="YgfX"/>
</dbReference>
<accession>A0A656HB35</accession>